<reference evidence="11" key="3">
    <citation type="submission" date="2022-04" db="UniProtKB">
        <authorList>
            <consortium name="WormBaseParasite"/>
        </authorList>
    </citation>
    <scope>IDENTIFICATION</scope>
</reference>
<gene>
    <name evidence="9" type="primary">Bm14333</name>
    <name evidence="9" type="ORF">BM_BM14333</name>
</gene>
<dbReference type="WBParaSite" id="Bm14333.1">
    <property type="protein sequence ID" value="Bm14333.1"/>
    <property type="gene ID" value="WBGene00234594"/>
</dbReference>
<dbReference type="InterPro" id="IPR002557">
    <property type="entry name" value="Chitin-bd_dom"/>
</dbReference>
<evidence type="ECO:0000256" key="1">
    <source>
        <dbReference type="ARBA" id="ARBA00022669"/>
    </source>
</evidence>
<dbReference type="Pfam" id="PF01607">
    <property type="entry name" value="CBM_14"/>
    <property type="match status" value="7"/>
</dbReference>
<protein>
    <recommendedName>
        <fullName evidence="8">Chitin-binding type-2 domain-containing protein</fullName>
    </recommendedName>
</protein>
<evidence type="ECO:0000256" key="2">
    <source>
        <dbReference type="ARBA" id="ARBA00022729"/>
    </source>
</evidence>
<feature type="domain" description="Chitin-binding type-2" evidence="8">
    <location>
        <begin position="612"/>
        <end position="668"/>
    </location>
</feature>
<proteinExistence type="predicted"/>
<evidence type="ECO:0000313" key="11">
    <source>
        <dbReference type="WBParaSite" id="Bm14333.1"/>
    </source>
</evidence>
<feature type="domain" description="Chitin-binding type-2" evidence="8">
    <location>
        <begin position="306"/>
        <end position="363"/>
    </location>
</feature>
<dbReference type="SUPFAM" id="SSF57625">
    <property type="entry name" value="Invertebrate chitin-binding proteins"/>
    <property type="match status" value="7"/>
</dbReference>
<organism evidence="9">
    <name type="scientific">Brugia malayi</name>
    <name type="common">Filarial nematode worm</name>
    <dbReference type="NCBI Taxonomy" id="6279"/>
    <lineage>
        <taxon>Eukaryota</taxon>
        <taxon>Metazoa</taxon>
        <taxon>Ecdysozoa</taxon>
        <taxon>Nematoda</taxon>
        <taxon>Chromadorea</taxon>
        <taxon>Rhabditida</taxon>
        <taxon>Spirurina</taxon>
        <taxon>Spiruromorpha</taxon>
        <taxon>Filarioidea</taxon>
        <taxon>Onchocercidae</taxon>
        <taxon>Brugia</taxon>
    </lineage>
</organism>
<accession>A0A8L7YJ16</accession>
<evidence type="ECO:0000256" key="3">
    <source>
        <dbReference type="ARBA" id="ARBA00022737"/>
    </source>
</evidence>
<feature type="domain" description="Chitin-binding type-2" evidence="8">
    <location>
        <begin position="96"/>
        <end position="153"/>
    </location>
</feature>
<evidence type="ECO:0000256" key="5">
    <source>
        <dbReference type="ARBA" id="ARBA00023180"/>
    </source>
</evidence>
<evidence type="ECO:0000313" key="10">
    <source>
        <dbReference type="Proteomes" id="UP000006672"/>
    </source>
</evidence>
<dbReference type="GO" id="GO:0005576">
    <property type="term" value="C:extracellular region"/>
    <property type="evidence" value="ECO:0007669"/>
    <property type="project" value="InterPro"/>
</dbReference>
<keyword evidence="1" id="KW-0147">Chitin-binding</keyword>
<keyword evidence="5" id="KW-0325">Glycoprotein</keyword>
<dbReference type="GO" id="GO:0008061">
    <property type="term" value="F:chitin binding"/>
    <property type="evidence" value="ECO:0007669"/>
    <property type="project" value="UniProtKB-KW"/>
</dbReference>
<feature type="domain" description="Chitin-binding type-2" evidence="8">
    <location>
        <begin position="520"/>
        <end position="576"/>
    </location>
</feature>
<keyword evidence="4" id="KW-1015">Disulfide bond</keyword>
<feature type="signal peptide" evidence="7">
    <location>
        <begin position="1"/>
        <end position="18"/>
    </location>
</feature>
<dbReference type="OrthoDB" id="5914859at2759"/>
<keyword evidence="3" id="KW-0677">Repeat</keyword>
<dbReference type="InterPro" id="IPR036508">
    <property type="entry name" value="Chitin-bd_dom_sf"/>
</dbReference>
<dbReference type="GeneID" id="66058046"/>
<dbReference type="PANTHER" id="PTHR23301:SF0">
    <property type="entry name" value="CHITIN-BINDING TYPE-2 DOMAIN-CONTAINING PROTEIN-RELATED"/>
    <property type="match status" value="1"/>
</dbReference>
<dbReference type="CTD" id="66058046"/>
<feature type="region of interest" description="Disordered" evidence="6">
    <location>
        <begin position="204"/>
        <end position="225"/>
    </location>
</feature>
<dbReference type="RefSeq" id="XP_042930715.1">
    <property type="nucleotide sequence ID" value="XM_043074781.1"/>
</dbReference>
<feature type="chain" id="PRO_5023886720" description="Chitin-binding type-2 domain-containing protein" evidence="7">
    <location>
        <begin position="19"/>
        <end position="673"/>
    </location>
</feature>
<evidence type="ECO:0000256" key="6">
    <source>
        <dbReference type="SAM" id="MobiDB-lite"/>
    </source>
</evidence>
<dbReference type="PROSITE" id="PS50940">
    <property type="entry name" value="CHIT_BIND_II"/>
    <property type="match status" value="7"/>
</dbReference>
<feature type="compositionally biased region" description="Basic and acidic residues" evidence="6">
    <location>
        <begin position="204"/>
        <end position="218"/>
    </location>
</feature>
<evidence type="ECO:0000313" key="9">
    <source>
        <dbReference type="EMBL" id="VIO88231.1"/>
    </source>
</evidence>
<dbReference type="Proteomes" id="UP000006672">
    <property type="component" value="Unassembled WGS sequence"/>
</dbReference>
<sequence length="673" mass="76562">MISLISVIILLQINLIENTSKRSTGLDCTRRNANGLYGRGCSSKFLRCHDGKLYVYRCSKNRKFNVETAKCEEPEQVIACINNMDNDRAIVKAVDPFDCSKRNDGVYGTGKCSTTYYHCSRGHSAEMLCPAGLYYNDKLKGCDEVDSIDECNVLTALQGYNERREGHLGERGKYIERNLMSIRDGQYPDINERYIDSARKLSLGREKMSKDNSSNDKKRPARQTLNQTSIWKSKRELNCTQMRNGNYPMINGQCSKYFWHCSNGQSIGRICHDELFFNKATQKCDTLNNIEDCINNKQLIENNAVELNCIQWNENIMEHSACSNLYYNCTAGKLLELQCPQGQVYDAKQKQCDAIEFVPECINSENPSQTTTNDPIQISKIVPAPELNEFCNASGDGLYSVGCENYFYFCASNNGYHVKCPEGLFFDSETRICNYKKYVHSCNLDHDDSNITPSKQIYDYNIITTTRSMYQIDKSTKKIEIDETQTKEVSKTKHMPEASLPASISTPISQTKILPILSRDFDCRSKADGFYSIGCKTEFVACANHRIFFFECPYNLIFNGEAQTCDYAENIKDCSKMIDNEEKETTCPEIERESSSEKKEIKGIDGTIIRDKAFCKKLKDGVYFNDCGNEYIVCSRHVTFVYNCPEGQIVNPTSKICDKAKNIPECVSANDRI</sequence>
<evidence type="ECO:0000259" key="8">
    <source>
        <dbReference type="PROSITE" id="PS50940"/>
    </source>
</evidence>
<keyword evidence="10" id="KW-1185">Reference proteome</keyword>
<dbReference type="Gene3D" id="2.170.140.10">
    <property type="entry name" value="Chitin binding domain"/>
    <property type="match status" value="6"/>
</dbReference>
<feature type="domain" description="Chitin-binding type-2" evidence="8">
    <location>
        <begin position="236"/>
        <end position="295"/>
    </location>
</feature>
<dbReference type="AlphaFoldDB" id="A0A4E9EXR6"/>
<evidence type="ECO:0000256" key="4">
    <source>
        <dbReference type="ARBA" id="ARBA00023157"/>
    </source>
</evidence>
<dbReference type="SMART" id="SM00494">
    <property type="entry name" value="ChtBD2"/>
    <property type="match status" value="7"/>
</dbReference>
<dbReference type="KEGG" id="bmy:BM_BM14333"/>
<dbReference type="InterPro" id="IPR051940">
    <property type="entry name" value="Chitin_bind-dev_reg"/>
</dbReference>
<name>A0A4E9EXR6_BRUMA</name>
<accession>A0A4E9EXR6</accession>
<dbReference type="EMBL" id="CAAKNF010000196">
    <property type="protein sequence ID" value="VIO88231.1"/>
    <property type="molecule type" value="Genomic_DNA"/>
</dbReference>
<feature type="domain" description="Chitin-binding type-2" evidence="8">
    <location>
        <begin position="25"/>
        <end position="82"/>
    </location>
</feature>
<reference evidence="10" key="1">
    <citation type="journal article" date="2007" name="Science">
        <title>Draft genome of the filarial nematode parasite Brugia malayi.</title>
        <authorList>
            <person name="Ghedin E."/>
            <person name="Wang S."/>
            <person name="Spiro D."/>
            <person name="Caler E."/>
            <person name="Zhao Q."/>
            <person name="Crabtree J."/>
            <person name="Allen J.E."/>
            <person name="Delcher A.L."/>
            <person name="Guiliano D.B."/>
            <person name="Miranda-Saavedra D."/>
            <person name="Angiuoli S.V."/>
            <person name="Creasy T."/>
            <person name="Amedeo P."/>
            <person name="Haas B."/>
            <person name="El-Sayed N.M."/>
            <person name="Wortman J.R."/>
            <person name="Feldblyum T."/>
            <person name="Tallon L."/>
            <person name="Schatz M."/>
            <person name="Shumway M."/>
            <person name="Koo H."/>
            <person name="Salzberg S.L."/>
            <person name="Schobel S."/>
            <person name="Pertea M."/>
            <person name="Pop M."/>
            <person name="White O."/>
            <person name="Barton G.J."/>
            <person name="Carlow C.K."/>
            <person name="Crawford M.J."/>
            <person name="Daub J."/>
            <person name="Dimmic M.W."/>
            <person name="Estes C.F."/>
            <person name="Foster J.M."/>
            <person name="Ganatra M."/>
            <person name="Gregory W.F."/>
            <person name="Johnson N.M."/>
            <person name="Jin J."/>
            <person name="Komuniecki R."/>
            <person name="Korf I."/>
            <person name="Kumar S."/>
            <person name="Laney S."/>
            <person name="Li B.W."/>
            <person name="Li W."/>
            <person name="Lindblom T.H."/>
            <person name="Lustigman S."/>
            <person name="Ma D."/>
            <person name="Maina C.V."/>
            <person name="Martin D.M."/>
            <person name="McCarter J.P."/>
            <person name="McReynolds L."/>
            <person name="Mitreva M."/>
            <person name="Nutman T.B."/>
            <person name="Parkinson J."/>
            <person name="Peregrin-Alvarez J.M."/>
            <person name="Poole C."/>
            <person name="Ren Q."/>
            <person name="Saunders L."/>
            <person name="Sluder A.E."/>
            <person name="Smith K."/>
            <person name="Stanke M."/>
            <person name="Unnasch T.R."/>
            <person name="Ware J."/>
            <person name="Wei A.D."/>
            <person name="Weil G."/>
            <person name="Williams D.J."/>
            <person name="Zhang Y."/>
            <person name="Williams S.A."/>
            <person name="Fraser-Liggett C."/>
            <person name="Slatko B."/>
            <person name="Blaxter M.L."/>
            <person name="Scott A.L."/>
        </authorList>
    </citation>
    <scope>NUCLEOTIDE SEQUENCE</scope>
    <source>
        <strain evidence="10">FR3</strain>
    </source>
</reference>
<reference evidence="9" key="2">
    <citation type="submission" date="2019-04" db="EMBL/GenBank/DDBJ databases">
        <authorList>
            <person name="Howe K."/>
            <person name="Paulini M."/>
            <person name="Williams G."/>
        </authorList>
    </citation>
    <scope>NUCLEOTIDE SEQUENCE [LARGE SCALE GENOMIC DNA]</scope>
    <source>
        <strain evidence="9">FR3</strain>
    </source>
</reference>
<dbReference type="PANTHER" id="PTHR23301">
    <property type="entry name" value="CHITIN BINDING PERITROPHIN-A"/>
    <property type="match status" value="1"/>
</dbReference>
<evidence type="ECO:0000256" key="7">
    <source>
        <dbReference type="SAM" id="SignalP"/>
    </source>
</evidence>
<feature type="domain" description="Chitin-binding type-2" evidence="8">
    <location>
        <begin position="388"/>
        <end position="444"/>
    </location>
</feature>
<keyword evidence="2 7" id="KW-0732">Signal</keyword>
<dbReference type="Gene3D" id="3.20.20.80">
    <property type="entry name" value="Glycosidases"/>
    <property type="match status" value="1"/>
</dbReference>